<gene>
    <name evidence="2" type="ORF">TTEB3V08_LOCUS9221</name>
</gene>
<proteinExistence type="predicted"/>
<evidence type="ECO:0000313" key="2">
    <source>
        <dbReference type="EMBL" id="CAD7461309.1"/>
    </source>
</evidence>
<sequence>MMDEKERALKTEEEEKEQWMKYFEIFNPEEERNESEGRKSRRREKRGGGVENALKMKQGKQLMWTNKLELIRAAGEAVFYQNNFYSSITKADVKTLSGTNSRLILSPNSSIILLITPIFNLEECVPLLNKKSCFILARNFDKQTPKINHGLEVVPILENASVISLTGEESSWHGQLLSCLNNGQGDCSRLYVVANIKPLEHGRKLIKQLSNHPTVMTFDMALYQKADAITDLNSEFVLRLGELHAVMVFLRALGTLEENSENDDACIEACLYGPATTRQILKCSHTTREHSGYISPHT</sequence>
<reference evidence="2" key="1">
    <citation type="submission" date="2020-11" db="EMBL/GenBank/DDBJ databases">
        <authorList>
            <person name="Tran Van P."/>
        </authorList>
    </citation>
    <scope>NUCLEOTIDE SEQUENCE</scope>
</reference>
<evidence type="ECO:0000256" key="1">
    <source>
        <dbReference type="SAM" id="MobiDB-lite"/>
    </source>
</evidence>
<dbReference type="AlphaFoldDB" id="A0A7R9INA0"/>
<dbReference type="PANTHER" id="PTHR47018">
    <property type="entry name" value="CXC DOMAIN-CONTAINING PROTEIN-RELATED"/>
    <property type="match status" value="1"/>
</dbReference>
<dbReference type="EMBL" id="OE004619">
    <property type="protein sequence ID" value="CAD7461309.1"/>
    <property type="molecule type" value="Genomic_DNA"/>
</dbReference>
<protein>
    <submittedName>
        <fullName evidence="2">Uncharacterized protein</fullName>
    </submittedName>
</protein>
<organism evidence="2">
    <name type="scientific">Timema tahoe</name>
    <dbReference type="NCBI Taxonomy" id="61484"/>
    <lineage>
        <taxon>Eukaryota</taxon>
        <taxon>Metazoa</taxon>
        <taxon>Ecdysozoa</taxon>
        <taxon>Arthropoda</taxon>
        <taxon>Hexapoda</taxon>
        <taxon>Insecta</taxon>
        <taxon>Pterygota</taxon>
        <taxon>Neoptera</taxon>
        <taxon>Polyneoptera</taxon>
        <taxon>Phasmatodea</taxon>
        <taxon>Timematodea</taxon>
        <taxon>Timematoidea</taxon>
        <taxon>Timematidae</taxon>
        <taxon>Timema</taxon>
    </lineage>
</organism>
<accession>A0A7R9INA0</accession>
<feature type="region of interest" description="Disordered" evidence="1">
    <location>
        <begin position="30"/>
        <end position="51"/>
    </location>
</feature>
<name>A0A7R9INA0_9NEOP</name>
<dbReference type="PANTHER" id="PTHR47018:SF3">
    <property type="entry name" value="MYCBP-ASSOCIATED PROTEIN"/>
    <property type="match status" value="1"/>
</dbReference>